<reference evidence="5 6" key="1">
    <citation type="journal article" date="2014" name="Syst. Appl. Microbiol.">
        <title>Complete genomes of freshwater sulfur oxidizers Sulfuricella denitrificans skB26 and Sulfuritalea hydrogenivorans sk43H: genetic insights into the sulfur oxidation pathway of betaproteobacteria.</title>
        <authorList>
            <person name="Watanabe T."/>
            <person name="Kojima H."/>
            <person name="Fukui M."/>
        </authorList>
    </citation>
    <scope>NUCLEOTIDE SEQUENCE [LARGE SCALE GENOMIC DNA]</scope>
    <source>
        <strain evidence="5">DSM22779</strain>
    </source>
</reference>
<evidence type="ECO:0000256" key="2">
    <source>
        <dbReference type="ARBA" id="ARBA00022723"/>
    </source>
</evidence>
<gene>
    <name evidence="5" type="ORF">SUTH_01734</name>
</gene>
<sequence length="265" mass="28368">MEMPRNEFKRMLREKRLQVGLFVALANTYSMEILATAGFDWLLIDGEHAPNNPATVLPQLQAAAPYPVQLVVRPVNHDTALIKQYLDIGAQTLLVPMVESVSEAAALVRAVRYPPQGMRGVGTSLARAARWNAVRDYAKHANDEICLIVQIESRQGLANLDAILMVEGVDGIFIGPADLAASMGYLGQSGHPEVKAAIEDAVKRIAATGKAAGVFVSEPKLARHYLDCGASFIAVGGDVTLLRTAALKLAASFRDPKVDSGGTLP</sequence>
<dbReference type="InterPro" id="IPR040442">
    <property type="entry name" value="Pyrv_kinase-like_dom_sf"/>
</dbReference>
<accession>W0SER2</accession>
<dbReference type="GO" id="GO:0016832">
    <property type="term" value="F:aldehyde-lyase activity"/>
    <property type="evidence" value="ECO:0007669"/>
    <property type="project" value="UniProtKB-ARBA"/>
</dbReference>
<dbReference type="OrthoDB" id="86160at2"/>
<dbReference type="EMBL" id="AP012547">
    <property type="protein sequence ID" value="BAO29526.1"/>
    <property type="molecule type" value="Genomic_DNA"/>
</dbReference>
<dbReference type="InterPro" id="IPR050251">
    <property type="entry name" value="HpcH-HpaI_aldolase"/>
</dbReference>
<dbReference type="SUPFAM" id="SSF51621">
    <property type="entry name" value="Phosphoenolpyruvate/pyruvate domain"/>
    <property type="match status" value="1"/>
</dbReference>
<dbReference type="Proteomes" id="UP000031637">
    <property type="component" value="Chromosome"/>
</dbReference>
<proteinExistence type="inferred from homology"/>
<keyword evidence="2" id="KW-0479">Metal-binding</keyword>
<dbReference type="Pfam" id="PF03328">
    <property type="entry name" value="HpcH_HpaI"/>
    <property type="match status" value="1"/>
</dbReference>
<feature type="domain" description="HpcH/HpaI aldolase/citrate lyase" evidence="4">
    <location>
        <begin position="18"/>
        <end position="244"/>
    </location>
</feature>
<dbReference type="Gene3D" id="3.20.20.60">
    <property type="entry name" value="Phosphoenolpyruvate-binding domains"/>
    <property type="match status" value="1"/>
</dbReference>
<dbReference type="PANTHER" id="PTHR30502:SF0">
    <property type="entry name" value="PHOSPHOENOLPYRUVATE CARBOXYLASE FAMILY PROTEIN"/>
    <property type="match status" value="1"/>
</dbReference>
<keyword evidence="3" id="KW-0456">Lyase</keyword>
<evidence type="ECO:0000256" key="1">
    <source>
        <dbReference type="ARBA" id="ARBA00005568"/>
    </source>
</evidence>
<dbReference type="KEGG" id="shd:SUTH_01734"/>
<dbReference type="RefSeq" id="WP_041098589.1">
    <property type="nucleotide sequence ID" value="NZ_AP012547.1"/>
</dbReference>
<comment type="similarity">
    <text evidence="1">Belongs to the HpcH/HpaI aldolase family.</text>
</comment>
<protein>
    <submittedName>
        <fullName evidence="5">2,4-dihydroxyhept-2-ene-1,7-dioic acid aldolase</fullName>
    </submittedName>
</protein>
<evidence type="ECO:0000313" key="6">
    <source>
        <dbReference type="Proteomes" id="UP000031637"/>
    </source>
</evidence>
<dbReference type="HOGENOM" id="CLU_059964_1_0_4"/>
<dbReference type="InterPro" id="IPR005000">
    <property type="entry name" value="Aldolase/citrate-lyase_domain"/>
</dbReference>
<evidence type="ECO:0000313" key="5">
    <source>
        <dbReference type="EMBL" id="BAO29526.1"/>
    </source>
</evidence>
<dbReference type="NCBIfam" id="TIGR02311">
    <property type="entry name" value="HpaI"/>
    <property type="match status" value="1"/>
</dbReference>
<organism evidence="5 6">
    <name type="scientific">Sulfuritalea hydrogenivorans sk43H</name>
    <dbReference type="NCBI Taxonomy" id="1223802"/>
    <lineage>
        <taxon>Bacteria</taxon>
        <taxon>Pseudomonadati</taxon>
        <taxon>Pseudomonadota</taxon>
        <taxon>Betaproteobacteria</taxon>
        <taxon>Nitrosomonadales</taxon>
        <taxon>Sterolibacteriaceae</taxon>
        <taxon>Sulfuritalea</taxon>
    </lineage>
</organism>
<dbReference type="GO" id="GO:0005737">
    <property type="term" value="C:cytoplasm"/>
    <property type="evidence" value="ECO:0007669"/>
    <property type="project" value="TreeGrafter"/>
</dbReference>
<dbReference type="AlphaFoldDB" id="W0SER2"/>
<evidence type="ECO:0000256" key="3">
    <source>
        <dbReference type="ARBA" id="ARBA00023239"/>
    </source>
</evidence>
<dbReference type="InterPro" id="IPR012689">
    <property type="entry name" value="HpaI"/>
</dbReference>
<dbReference type="InterPro" id="IPR015813">
    <property type="entry name" value="Pyrv/PenolPyrv_kinase-like_dom"/>
</dbReference>
<dbReference type="GO" id="GO:0046872">
    <property type="term" value="F:metal ion binding"/>
    <property type="evidence" value="ECO:0007669"/>
    <property type="project" value="UniProtKB-KW"/>
</dbReference>
<evidence type="ECO:0000259" key="4">
    <source>
        <dbReference type="Pfam" id="PF03328"/>
    </source>
</evidence>
<name>W0SER2_9PROT</name>
<dbReference type="STRING" id="1223802.SUTH_01734"/>
<dbReference type="FunFam" id="3.20.20.60:FF:000004">
    <property type="entry name" value="5-keto-4-deoxy-D-glucarate aldolase"/>
    <property type="match status" value="1"/>
</dbReference>
<dbReference type="PANTHER" id="PTHR30502">
    <property type="entry name" value="2-KETO-3-DEOXY-L-RHAMNONATE ALDOLASE"/>
    <property type="match status" value="1"/>
</dbReference>
<keyword evidence="6" id="KW-1185">Reference proteome</keyword>
<dbReference type="GO" id="GO:0010124">
    <property type="term" value="P:phenylacetate catabolic process"/>
    <property type="evidence" value="ECO:0007669"/>
    <property type="project" value="InterPro"/>
</dbReference>